<dbReference type="EMBL" id="FXYF01000006">
    <property type="protein sequence ID" value="SMX41979.1"/>
    <property type="molecule type" value="Genomic_DNA"/>
</dbReference>
<evidence type="ECO:0000256" key="2">
    <source>
        <dbReference type="ARBA" id="ARBA00023002"/>
    </source>
</evidence>
<sequence length="389" mass="39463">MSGPLDVSGIAPFGLILPARIRFGRGEALACAPEILGLGRRIVLVHGRSPGRSAPLAKALEAAGAVLHRETCGAEPDLDMLTAALARARGFGPEAVVAMGGGAALDFGKALAALLPAPDPDPLEHLEVVGKGLPLHVDPLPFVALPTTAGTGSEVTRNAVIGVPEHRRKVSLRDPRMMARLAVIDPGLSDGAPLDVTMASGLDAVTQVIEPYLSSRANPFTDALCRDAIPRGLAGLARLAQVGEDRGARDALSLVACQSGIALANAGLGAVHGVAGVLGGETGAAHGAICGQLLPPVLRLLRRRAAPGSVTAVRLAEVDGWCLKALGCGIDGLAGWARGAGLPLPEARLSAEQARAIAENSATSSSMKASPIGLTAEELTEALTEAGWT</sequence>
<dbReference type="GO" id="GO:0004022">
    <property type="term" value="F:alcohol dehydrogenase (NAD+) activity"/>
    <property type="evidence" value="ECO:0007669"/>
    <property type="project" value="TreeGrafter"/>
</dbReference>
<dbReference type="GO" id="GO:0046872">
    <property type="term" value="F:metal ion binding"/>
    <property type="evidence" value="ECO:0007669"/>
    <property type="project" value="InterPro"/>
</dbReference>
<dbReference type="Gene3D" id="3.40.50.1970">
    <property type="match status" value="1"/>
</dbReference>
<evidence type="ECO:0000259" key="3">
    <source>
        <dbReference type="Pfam" id="PF00465"/>
    </source>
</evidence>
<dbReference type="InterPro" id="IPR039697">
    <property type="entry name" value="Alcohol_dehydrogenase_Fe"/>
</dbReference>
<dbReference type="AlphaFoldDB" id="A0A238KGI2"/>
<accession>A0A238KGI2</accession>
<organism evidence="5 6">
    <name type="scientific">Maliponia aquimaris</name>
    <dbReference type="NCBI Taxonomy" id="1673631"/>
    <lineage>
        <taxon>Bacteria</taxon>
        <taxon>Pseudomonadati</taxon>
        <taxon>Pseudomonadota</taxon>
        <taxon>Alphaproteobacteria</taxon>
        <taxon>Rhodobacterales</taxon>
        <taxon>Paracoccaceae</taxon>
        <taxon>Maliponia</taxon>
    </lineage>
</organism>
<evidence type="ECO:0000313" key="5">
    <source>
        <dbReference type="EMBL" id="SMX41979.1"/>
    </source>
</evidence>
<dbReference type="PANTHER" id="PTHR11496:SF102">
    <property type="entry name" value="ALCOHOL DEHYDROGENASE 4"/>
    <property type="match status" value="1"/>
</dbReference>
<proteinExistence type="inferred from homology"/>
<feature type="domain" description="Fe-containing alcohol dehydrogenase-like C-terminal" evidence="4">
    <location>
        <begin position="197"/>
        <end position="303"/>
    </location>
</feature>
<evidence type="ECO:0000256" key="1">
    <source>
        <dbReference type="ARBA" id="ARBA00007358"/>
    </source>
</evidence>
<dbReference type="SUPFAM" id="SSF56796">
    <property type="entry name" value="Dehydroquinate synthase-like"/>
    <property type="match status" value="1"/>
</dbReference>
<dbReference type="Proteomes" id="UP000207598">
    <property type="component" value="Unassembled WGS sequence"/>
</dbReference>
<keyword evidence="6" id="KW-1185">Reference proteome</keyword>
<protein>
    <submittedName>
        <fullName evidence="5">Lactaldehyde reductase</fullName>
        <ecNumber evidence="5">1.1.1.77</ecNumber>
    </submittedName>
</protein>
<gene>
    <name evidence="5" type="primary">fucO</name>
    <name evidence="5" type="ORF">MAA8898_02498</name>
</gene>
<comment type="similarity">
    <text evidence="1">Belongs to the iron-containing alcohol dehydrogenase family.</text>
</comment>
<feature type="domain" description="Alcohol dehydrogenase iron-type/glycerol dehydrogenase GldA" evidence="3">
    <location>
        <begin position="18"/>
        <end position="186"/>
    </location>
</feature>
<dbReference type="InterPro" id="IPR001670">
    <property type="entry name" value="ADH_Fe/GldA"/>
</dbReference>
<dbReference type="Pfam" id="PF00465">
    <property type="entry name" value="Fe-ADH"/>
    <property type="match status" value="1"/>
</dbReference>
<reference evidence="5 6" key="1">
    <citation type="submission" date="2017-05" db="EMBL/GenBank/DDBJ databases">
        <authorList>
            <person name="Song R."/>
            <person name="Chenine A.L."/>
            <person name="Ruprecht R.M."/>
        </authorList>
    </citation>
    <scope>NUCLEOTIDE SEQUENCE [LARGE SCALE GENOMIC DNA]</scope>
    <source>
        <strain evidence="5 6">CECT 8898</strain>
    </source>
</reference>
<dbReference type="EC" id="1.1.1.77" evidence="5"/>
<dbReference type="GO" id="GO:0008912">
    <property type="term" value="F:lactaldehyde reductase activity"/>
    <property type="evidence" value="ECO:0007669"/>
    <property type="project" value="UniProtKB-EC"/>
</dbReference>
<name>A0A238KGI2_9RHOB</name>
<keyword evidence="2 5" id="KW-0560">Oxidoreductase</keyword>
<dbReference type="PANTHER" id="PTHR11496">
    <property type="entry name" value="ALCOHOL DEHYDROGENASE"/>
    <property type="match status" value="1"/>
</dbReference>
<dbReference type="InterPro" id="IPR056798">
    <property type="entry name" value="ADH_Fe_C"/>
</dbReference>
<dbReference type="Gene3D" id="1.20.1090.10">
    <property type="entry name" value="Dehydroquinate synthase-like - alpha domain"/>
    <property type="match status" value="1"/>
</dbReference>
<evidence type="ECO:0000313" key="6">
    <source>
        <dbReference type="Proteomes" id="UP000207598"/>
    </source>
</evidence>
<dbReference type="Pfam" id="PF25137">
    <property type="entry name" value="ADH_Fe_C"/>
    <property type="match status" value="1"/>
</dbReference>
<evidence type="ECO:0000259" key="4">
    <source>
        <dbReference type="Pfam" id="PF25137"/>
    </source>
</evidence>